<proteinExistence type="predicted"/>
<evidence type="ECO:0000256" key="1">
    <source>
        <dbReference type="SAM" id="MobiDB-lite"/>
    </source>
</evidence>
<organism evidence="4 5">
    <name type="scientific">Cryptosporangium aurantiacum</name>
    <dbReference type="NCBI Taxonomy" id="134849"/>
    <lineage>
        <taxon>Bacteria</taxon>
        <taxon>Bacillati</taxon>
        <taxon>Actinomycetota</taxon>
        <taxon>Actinomycetes</taxon>
        <taxon>Cryptosporangiales</taxon>
        <taxon>Cryptosporangiaceae</taxon>
        <taxon>Cryptosporangium</taxon>
    </lineage>
</organism>
<dbReference type="PROSITE" id="PS51257">
    <property type="entry name" value="PROKAR_LIPOPROTEIN"/>
    <property type="match status" value="1"/>
</dbReference>
<accession>A0A1M7PTY5</accession>
<dbReference type="InterPro" id="IPR005184">
    <property type="entry name" value="DUF306_Meta_HslJ"/>
</dbReference>
<evidence type="ECO:0000256" key="2">
    <source>
        <dbReference type="SAM" id="SignalP"/>
    </source>
</evidence>
<protein>
    <submittedName>
        <fullName evidence="4">Heat shock protein HslJ</fullName>
    </submittedName>
</protein>
<dbReference type="PANTHER" id="PTHR35535:SF2">
    <property type="entry name" value="DUF306 DOMAIN-CONTAINING PROTEIN"/>
    <property type="match status" value="1"/>
</dbReference>
<evidence type="ECO:0000259" key="3">
    <source>
        <dbReference type="Pfam" id="PF03724"/>
    </source>
</evidence>
<keyword evidence="4" id="KW-0346">Stress response</keyword>
<reference evidence="4 5" key="1">
    <citation type="submission" date="2016-11" db="EMBL/GenBank/DDBJ databases">
        <authorList>
            <person name="Jaros S."/>
            <person name="Januszkiewicz K."/>
            <person name="Wedrychowicz H."/>
        </authorList>
    </citation>
    <scope>NUCLEOTIDE SEQUENCE [LARGE SCALE GENOMIC DNA]</scope>
    <source>
        <strain evidence="4 5">DSM 46144</strain>
    </source>
</reference>
<dbReference type="EMBL" id="FRCS01000003">
    <property type="protein sequence ID" value="SHN20861.1"/>
    <property type="molecule type" value="Genomic_DNA"/>
</dbReference>
<dbReference type="PANTHER" id="PTHR35535">
    <property type="entry name" value="HEAT SHOCK PROTEIN HSLJ"/>
    <property type="match status" value="1"/>
</dbReference>
<dbReference type="Gene3D" id="2.40.128.270">
    <property type="match status" value="2"/>
</dbReference>
<gene>
    <name evidence="4" type="ORF">SAMN05443668_103676</name>
</gene>
<evidence type="ECO:0000313" key="4">
    <source>
        <dbReference type="EMBL" id="SHN20861.1"/>
    </source>
</evidence>
<dbReference type="STRING" id="134849.SAMN05443668_103676"/>
<dbReference type="Proteomes" id="UP000184440">
    <property type="component" value="Unassembled WGS sequence"/>
</dbReference>
<dbReference type="Pfam" id="PF03724">
    <property type="entry name" value="META"/>
    <property type="match status" value="2"/>
</dbReference>
<name>A0A1M7PTY5_9ACTN</name>
<keyword evidence="5" id="KW-1185">Reference proteome</keyword>
<dbReference type="InterPro" id="IPR053147">
    <property type="entry name" value="Hsp_HslJ-like"/>
</dbReference>
<keyword evidence="2" id="KW-0732">Signal</keyword>
<dbReference type="OrthoDB" id="507754at2"/>
<dbReference type="RefSeq" id="WP_073256959.1">
    <property type="nucleotide sequence ID" value="NZ_FRCS01000003.1"/>
</dbReference>
<feature type="chain" id="PRO_5012794175" evidence="2">
    <location>
        <begin position="23"/>
        <end position="267"/>
    </location>
</feature>
<feature type="domain" description="DUF306" evidence="3">
    <location>
        <begin position="40"/>
        <end position="145"/>
    </location>
</feature>
<feature type="region of interest" description="Disordered" evidence="1">
    <location>
        <begin position="19"/>
        <end position="43"/>
    </location>
</feature>
<evidence type="ECO:0000313" key="5">
    <source>
        <dbReference type="Proteomes" id="UP000184440"/>
    </source>
</evidence>
<feature type="signal peptide" evidence="2">
    <location>
        <begin position="1"/>
        <end position="22"/>
    </location>
</feature>
<dbReference type="AlphaFoldDB" id="A0A1M7PTY5"/>
<sequence length="267" mass="28550">MTRIALLFLLVFAAAACGPAQGESTTPGDPAPTQAREKDPLTDTAYRSVAVTEDGEDRPPAVEDKPVEVRFGANGTLVFRAACNRIEAPYTLEGNRVRVGQTMTTDMACAGPRMAEDQWFTEFFQAEPVWKTEGRTLVLTTERAEIRLEPLVVPSPPILGARWNVTGLVSGDSVSSVPQGVEAYLAFGHERVTGSTGCNRLSGPMEPGISDFRFGAIVTTKMACGDAANAVERAVLEVLNAGTVRFTQEGRTMRLTAGEKGLVLEGS</sequence>
<feature type="domain" description="DUF306" evidence="3">
    <location>
        <begin position="160"/>
        <end position="260"/>
    </location>
</feature>
<dbReference type="InterPro" id="IPR038670">
    <property type="entry name" value="HslJ-like_sf"/>
</dbReference>